<reference evidence="4" key="1">
    <citation type="submission" date="2011-08" db="EMBL/GenBank/DDBJ databases">
        <authorList>
            <person name="Rombauts S."/>
        </authorList>
    </citation>
    <scope>NUCLEOTIDE SEQUENCE</scope>
    <source>
        <strain evidence="4">London</strain>
    </source>
</reference>
<dbReference type="Gene3D" id="2.30.42.10">
    <property type="match status" value="1"/>
</dbReference>
<keyword evidence="1" id="KW-0812">Transmembrane</keyword>
<protein>
    <recommendedName>
        <fullName evidence="2">PDZ domain-containing protein</fullName>
    </recommendedName>
</protein>
<dbReference type="Pfam" id="PF00595">
    <property type="entry name" value="PDZ"/>
    <property type="match status" value="1"/>
</dbReference>
<sequence>MDQDVISNTIVINFILKGGPPWGFRIKQRGNKVIISKVNCGGRAHKNGLKVNDEIVAVNNLEIDKHPLTLARNVDESSPEDIENQSIKLTKLDFTYQLIKHTLNRQLHLTARRYTDLEIVQPCCYFIEDDSNNEVIGFPFCLFYLFLFYPFMMIMVYDDYVSDYCSFYIVF</sequence>
<evidence type="ECO:0000313" key="4">
    <source>
        <dbReference type="Proteomes" id="UP000015104"/>
    </source>
</evidence>
<accession>T1JWL1</accession>
<dbReference type="InterPro" id="IPR036034">
    <property type="entry name" value="PDZ_sf"/>
</dbReference>
<proteinExistence type="predicted"/>
<dbReference type="PROSITE" id="PS50106">
    <property type="entry name" value="PDZ"/>
    <property type="match status" value="1"/>
</dbReference>
<dbReference type="EnsemblMetazoa" id="tetur02g08660.1">
    <property type="protein sequence ID" value="tetur02g08660.1"/>
    <property type="gene ID" value="tetur02g08660"/>
</dbReference>
<dbReference type="SUPFAM" id="SSF50156">
    <property type="entry name" value="PDZ domain-like"/>
    <property type="match status" value="1"/>
</dbReference>
<dbReference type="Proteomes" id="UP000015104">
    <property type="component" value="Unassembled WGS sequence"/>
</dbReference>
<reference evidence="3" key="2">
    <citation type="submission" date="2015-06" db="UniProtKB">
        <authorList>
            <consortium name="EnsemblMetazoa"/>
        </authorList>
    </citation>
    <scope>IDENTIFICATION</scope>
</reference>
<name>T1JWL1_TETUR</name>
<keyword evidence="1" id="KW-1133">Transmembrane helix</keyword>
<keyword evidence="4" id="KW-1185">Reference proteome</keyword>
<evidence type="ECO:0000313" key="3">
    <source>
        <dbReference type="EnsemblMetazoa" id="tetur02g08660.1"/>
    </source>
</evidence>
<organism evidence="3 4">
    <name type="scientific">Tetranychus urticae</name>
    <name type="common">Two-spotted spider mite</name>
    <dbReference type="NCBI Taxonomy" id="32264"/>
    <lineage>
        <taxon>Eukaryota</taxon>
        <taxon>Metazoa</taxon>
        <taxon>Ecdysozoa</taxon>
        <taxon>Arthropoda</taxon>
        <taxon>Chelicerata</taxon>
        <taxon>Arachnida</taxon>
        <taxon>Acari</taxon>
        <taxon>Acariformes</taxon>
        <taxon>Trombidiformes</taxon>
        <taxon>Prostigmata</taxon>
        <taxon>Eleutherengona</taxon>
        <taxon>Raphignathae</taxon>
        <taxon>Tetranychoidea</taxon>
        <taxon>Tetranychidae</taxon>
        <taxon>Tetranychus</taxon>
    </lineage>
</organism>
<dbReference type="AlphaFoldDB" id="T1JWL1"/>
<dbReference type="InterPro" id="IPR001478">
    <property type="entry name" value="PDZ"/>
</dbReference>
<feature type="transmembrane region" description="Helical" evidence="1">
    <location>
        <begin position="135"/>
        <end position="157"/>
    </location>
</feature>
<dbReference type="SMART" id="SM00228">
    <property type="entry name" value="PDZ"/>
    <property type="match status" value="1"/>
</dbReference>
<evidence type="ECO:0000256" key="1">
    <source>
        <dbReference type="SAM" id="Phobius"/>
    </source>
</evidence>
<keyword evidence="1" id="KW-0472">Membrane</keyword>
<evidence type="ECO:0000259" key="2">
    <source>
        <dbReference type="PROSITE" id="PS50106"/>
    </source>
</evidence>
<dbReference type="EMBL" id="CAEY01000813">
    <property type="status" value="NOT_ANNOTATED_CDS"/>
    <property type="molecule type" value="Genomic_DNA"/>
</dbReference>
<feature type="domain" description="PDZ" evidence="2">
    <location>
        <begin position="9"/>
        <end position="63"/>
    </location>
</feature>
<dbReference type="HOGENOM" id="CLU_1564888_0_0_1"/>